<feature type="compositionally biased region" description="Basic and acidic residues" evidence="1">
    <location>
        <begin position="103"/>
        <end position="115"/>
    </location>
</feature>
<accession>A0A5B7IZA4</accession>
<evidence type="ECO:0000256" key="1">
    <source>
        <dbReference type="SAM" id="MobiDB-lite"/>
    </source>
</evidence>
<keyword evidence="3" id="KW-1185">Reference proteome</keyword>
<name>A0A5B7IZA4_PORTR</name>
<evidence type="ECO:0000313" key="3">
    <source>
        <dbReference type="Proteomes" id="UP000324222"/>
    </source>
</evidence>
<protein>
    <submittedName>
        <fullName evidence="2">Uncharacterized protein</fullName>
    </submittedName>
</protein>
<proteinExistence type="predicted"/>
<evidence type="ECO:0000313" key="2">
    <source>
        <dbReference type="EMBL" id="MPC87583.1"/>
    </source>
</evidence>
<dbReference type="OrthoDB" id="6364565at2759"/>
<reference evidence="2 3" key="1">
    <citation type="submission" date="2019-05" db="EMBL/GenBank/DDBJ databases">
        <title>Another draft genome of Portunus trituberculatus and its Hox gene families provides insights of decapod evolution.</title>
        <authorList>
            <person name="Jeong J.-H."/>
            <person name="Song I."/>
            <person name="Kim S."/>
            <person name="Choi T."/>
            <person name="Kim D."/>
            <person name="Ryu S."/>
            <person name="Kim W."/>
        </authorList>
    </citation>
    <scope>NUCLEOTIDE SEQUENCE [LARGE SCALE GENOMIC DNA]</scope>
    <source>
        <tissue evidence="2">Muscle</tissue>
    </source>
</reference>
<comment type="caution">
    <text evidence="2">The sequence shown here is derived from an EMBL/GenBank/DDBJ whole genome shotgun (WGS) entry which is preliminary data.</text>
</comment>
<dbReference type="AlphaFoldDB" id="A0A5B7IZA4"/>
<feature type="compositionally biased region" description="Low complexity" evidence="1">
    <location>
        <begin position="116"/>
        <end position="129"/>
    </location>
</feature>
<dbReference type="EMBL" id="VSRR010074924">
    <property type="protein sequence ID" value="MPC87583.1"/>
    <property type="molecule type" value="Genomic_DNA"/>
</dbReference>
<sequence>MDVNARSYRWSESRSKVCHMCDSGEDETVEHVMLECVKYARDRYEMIQVVLTELGHDRNERVEKTGREWMVVLLGLSKETNERIIEAVKEFLERMWRARCTDGAADPKARLRSDPESPVVSRSRSRSCP</sequence>
<gene>
    <name evidence="2" type="ORF">E2C01_082449</name>
</gene>
<feature type="region of interest" description="Disordered" evidence="1">
    <location>
        <begin position="103"/>
        <end position="129"/>
    </location>
</feature>
<dbReference type="Proteomes" id="UP000324222">
    <property type="component" value="Unassembled WGS sequence"/>
</dbReference>
<organism evidence="2 3">
    <name type="scientific">Portunus trituberculatus</name>
    <name type="common">Swimming crab</name>
    <name type="synonym">Neptunus trituberculatus</name>
    <dbReference type="NCBI Taxonomy" id="210409"/>
    <lineage>
        <taxon>Eukaryota</taxon>
        <taxon>Metazoa</taxon>
        <taxon>Ecdysozoa</taxon>
        <taxon>Arthropoda</taxon>
        <taxon>Crustacea</taxon>
        <taxon>Multicrustacea</taxon>
        <taxon>Malacostraca</taxon>
        <taxon>Eumalacostraca</taxon>
        <taxon>Eucarida</taxon>
        <taxon>Decapoda</taxon>
        <taxon>Pleocyemata</taxon>
        <taxon>Brachyura</taxon>
        <taxon>Eubrachyura</taxon>
        <taxon>Portunoidea</taxon>
        <taxon>Portunidae</taxon>
        <taxon>Portuninae</taxon>
        <taxon>Portunus</taxon>
    </lineage>
</organism>